<dbReference type="eggNOG" id="KOG1430">
    <property type="taxonomic scope" value="Eukaryota"/>
</dbReference>
<organism evidence="5 6">
    <name type="scientific">Latimeria chalumnae</name>
    <name type="common">Coelacanth</name>
    <dbReference type="NCBI Taxonomy" id="7897"/>
    <lineage>
        <taxon>Eukaryota</taxon>
        <taxon>Metazoa</taxon>
        <taxon>Chordata</taxon>
        <taxon>Craniata</taxon>
        <taxon>Vertebrata</taxon>
        <taxon>Euteleostomi</taxon>
        <taxon>Coelacanthiformes</taxon>
        <taxon>Coelacanthidae</taxon>
        <taxon>Latimeria</taxon>
    </lineage>
</organism>
<reference evidence="5" key="3">
    <citation type="submission" date="2025-09" db="UniProtKB">
        <authorList>
            <consortium name="Ensembl"/>
        </authorList>
    </citation>
    <scope>IDENTIFICATION</scope>
</reference>
<dbReference type="Pfam" id="PF01073">
    <property type="entry name" value="3Beta_HSD"/>
    <property type="match status" value="1"/>
</dbReference>
<dbReference type="OMA" id="GDHFKRG"/>
<dbReference type="SUPFAM" id="SSF51735">
    <property type="entry name" value="NAD(P)-binding Rossmann-fold domains"/>
    <property type="match status" value="1"/>
</dbReference>
<reference evidence="6" key="1">
    <citation type="submission" date="2011-08" db="EMBL/GenBank/DDBJ databases">
        <title>The draft genome of Latimeria chalumnae.</title>
        <authorList>
            <person name="Di Palma F."/>
            <person name="Alfoldi J."/>
            <person name="Johnson J."/>
            <person name="Berlin A."/>
            <person name="Gnerre S."/>
            <person name="Jaffe D."/>
            <person name="MacCallum I."/>
            <person name="Young S."/>
            <person name="Walker B.J."/>
            <person name="Lander E."/>
            <person name="Lindblad-Toh K."/>
        </authorList>
    </citation>
    <scope>NUCLEOTIDE SEQUENCE [LARGE SCALE GENOMIC DNA]</scope>
    <source>
        <strain evidence="6">Wild caught</strain>
    </source>
</reference>
<dbReference type="HOGENOM" id="CLU_007383_6_3_1"/>
<dbReference type="EMBL" id="AFYH01127742">
    <property type="status" value="NOT_ANNOTATED_CDS"/>
    <property type="molecule type" value="Genomic_DNA"/>
</dbReference>
<dbReference type="InterPro" id="IPR002225">
    <property type="entry name" value="3Beta_OHSteriod_DH/Estase"/>
</dbReference>
<dbReference type="Ensembl" id="ENSLACT00000000816.1">
    <property type="protein sequence ID" value="ENSLACP00000000808.1"/>
    <property type="gene ID" value="ENSLACG00000000724.1"/>
</dbReference>
<feature type="domain" description="3-beta hydroxysteroid dehydrogenase/isomerase" evidence="4">
    <location>
        <begin position="11"/>
        <end position="282"/>
    </location>
</feature>
<dbReference type="EMBL" id="AFYH01127741">
    <property type="status" value="NOT_ANNOTATED_CDS"/>
    <property type="molecule type" value="Genomic_DNA"/>
</dbReference>
<dbReference type="InParanoid" id="H2ZTT7"/>
<evidence type="ECO:0000259" key="4">
    <source>
        <dbReference type="Pfam" id="PF01073"/>
    </source>
</evidence>
<accession>H2ZTT7</accession>
<evidence type="ECO:0000256" key="1">
    <source>
        <dbReference type="ARBA" id="ARBA00009219"/>
    </source>
</evidence>
<dbReference type="FunCoup" id="H2ZTT7">
    <property type="interactions" value="95"/>
</dbReference>
<dbReference type="EMBL" id="AFYH01127743">
    <property type="status" value="NOT_ANNOTATED_CDS"/>
    <property type="molecule type" value="Genomic_DNA"/>
</dbReference>
<dbReference type="EMBL" id="AFYH01127737">
    <property type="status" value="NOT_ANNOTATED_CDS"/>
    <property type="molecule type" value="Genomic_DNA"/>
</dbReference>
<evidence type="ECO:0000313" key="6">
    <source>
        <dbReference type="Proteomes" id="UP000008672"/>
    </source>
</evidence>
<dbReference type="GeneTree" id="ENSGT00940000160236"/>
<evidence type="ECO:0000313" key="5">
    <source>
        <dbReference type="Ensembl" id="ENSLACP00000000808.1"/>
    </source>
</evidence>
<protein>
    <submittedName>
        <fullName evidence="5">Hydroxy-delta-5-steroid dehydrogenase, 3 beta- and steroid delta-isomerase 7</fullName>
    </submittedName>
</protein>
<sequence length="377" mass="42540">MVWIGQGQVYLVTGGCGFLGRHLVEMLVERGGNISEVRVFDLHLDESMRQLGTDRVKVKLIKGDIIDAAQVNAAVQGADVVIHTASLVDVWDKVPATMIEAVNVKASLCLLEAALKVGTLFDLYTCIYICVGVHSCLFFSSLYRGNEDTLYNIHHDKPYPRSKAKAEELVIKANGRQIVVGKKLYTCALRPTGIYGENHELMKKFYQQGLRMGRCLVRAIPLATEHGRVYVGNVAWMHLLAAQALQEKPSALGGQIYFCYDESPYRSYDDFNMEFLASCGFRMIGSRPVVPYFLLYLIAVINEVLQSLLRPFCTYSPLMNKYTLAVATTTFTVNTDKAERHFGYRPLYTWEESKRRTIGWLRALDAEYRKNSTQSSQ</sequence>
<dbReference type="InterPro" id="IPR036291">
    <property type="entry name" value="NAD(P)-bd_dom_sf"/>
</dbReference>
<dbReference type="STRING" id="7897.ENSLACP00000000808"/>
<dbReference type="EMBL" id="AFYH01127738">
    <property type="status" value="NOT_ANNOTATED_CDS"/>
    <property type="molecule type" value="Genomic_DNA"/>
</dbReference>
<dbReference type="FunFam" id="3.40.50.720:FF:000495">
    <property type="entry name" value="3 hydroxysteroid dehydrogenase, putative"/>
    <property type="match status" value="1"/>
</dbReference>
<dbReference type="Gene3D" id="3.40.50.720">
    <property type="entry name" value="NAD(P)-binding Rossmann-like Domain"/>
    <property type="match status" value="1"/>
</dbReference>
<proteinExistence type="inferred from homology"/>
<dbReference type="PANTHER" id="PTHR43245">
    <property type="entry name" value="BIFUNCTIONAL POLYMYXIN RESISTANCE PROTEIN ARNA"/>
    <property type="match status" value="1"/>
</dbReference>
<dbReference type="PANTHER" id="PTHR43245:SF51">
    <property type="entry name" value="SHORT CHAIN DEHYDROGENASE_REDUCTASE FAMILY 42E, MEMBER 2"/>
    <property type="match status" value="1"/>
</dbReference>
<dbReference type="InterPro" id="IPR050177">
    <property type="entry name" value="Lipid_A_modif_metabolic_enz"/>
</dbReference>
<dbReference type="GO" id="GO:0016616">
    <property type="term" value="F:oxidoreductase activity, acting on the CH-OH group of donors, NAD or NADP as acceptor"/>
    <property type="evidence" value="ECO:0007669"/>
    <property type="project" value="InterPro"/>
</dbReference>
<reference evidence="5" key="2">
    <citation type="submission" date="2025-08" db="UniProtKB">
        <authorList>
            <consortium name="Ensembl"/>
        </authorList>
    </citation>
    <scope>IDENTIFICATION</scope>
</reference>
<evidence type="ECO:0000256" key="3">
    <source>
        <dbReference type="RuleBase" id="RU004475"/>
    </source>
</evidence>
<dbReference type="AlphaFoldDB" id="H2ZTT7"/>
<evidence type="ECO:0000256" key="2">
    <source>
        <dbReference type="ARBA" id="ARBA00023002"/>
    </source>
</evidence>
<keyword evidence="6" id="KW-1185">Reference proteome</keyword>
<comment type="similarity">
    <text evidence="1 3">Belongs to the 3-beta-HSD family.</text>
</comment>
<dbReference type="EMBL" id="AFYH01127740">
    <property type="status" value="NOT_ANNOTATED_CDS"/>
    <property type="molecule type" value="Genomic_DNA"/>
</dbReference>
<name>H2ZTT7_LATCH</name>
<keyword evidence="2 3" id="KW-0560">Oxidoreductase</keyword>
<dbReference type="Proteomes" id="UP000008672">
    <property type="component" value="Unassembled WGS sequence"/>
</dbReference>
<gene>
    <name evidence="5" type="primary">HSD3B7</name>
</gene>
<dbReference type="GO" id="GO:0006694">
    <property type="term" value="P:steroid biosynthetic process"/>
    <property type="evidence" value="ECO:0007669"/>
    <property type="project" value="InterPro"/>
</dbReference>
<dbReference type="Bgee" id="ENSLACG00000000724">
    <property type="expression patterns" value="Expressed in pectoral fin and 6 other cell types or tissues"/>
</dbReference>
<dbReference type="EMBL" id="AFYH01127739">
    <property type="status" value="NOT_ANNOTATED_CDS"/>
    <property type="molecule type" value="Genomic_DNA"/>
</dbReference>